<reference evidence="2 3" key="1">
    <citation type="submission" date="2024-06" db="EMBL/GenBank/DDBJ databases">
        <title>Genomic Encyclopedia of Type Strains, Phase IV (KMG-IV): sequencing the most valuable type-strain genomes for metagenomic binning, comparative biology and taxonomic classification.</title>
        <authorList>
            <person name="Goeker M."/>
        </authorList>
    </citation>
    <scope>NUCLEOTIDE SEQUENCE [LARGE SCALE GENOMIC DNA]</scope>
    <source>
        <strain evidence="2 3">DSM 29780</strain>
    </source>
</reference>
<dbReference type="SUPFAM" id="SSF51182">
    <property type="entry name" value="RmlC-like cupins"/>
    <property type="match status" value="1"/>
</dbReference>
<dbReference type="InterPro" id="IPR011051">
    <property type="entry name" value="RmlC_Cupin_sf"/>
</dbReference>
<proteinExistence type="predicted"/>
<dbReference type="EMBL" id="JBEPMB010000001">
    <property type="protein sequence ID" value="MET3611842.1"/>
    <property type="molecule type" value="Genomic_DNA"/>
</dbReference>
<dbReference type="InterPro" id="IPR014710">
    <property type="entry name" value="RmlC-like_jellyroll"/>
</dbReference>
<organism evidence="2 3">
    <name type="scientific">Rhizobium aquaticum</name>
    <dbReference type="NCBI Taxonomy" id="1549636"/>
    <lineage>
        <taxon>Bacteria</taxon>
        <taxon>Pseudomonadati</taxon>
        <taxon>Pseudomonadota</taxon>
        <taxon>Alphaproteobacteria</taxon>
        <taxon>Hyphomicrobiales</taxon>
        <taxon>Rhizobiaceae</taxon>
        <taxon>Rhizobium/Agrobacterium group</taxon>
        <taxon>Rhizobium</taxon>
    </lineage>
</organism>
<sequence length="111" mass="12440">MTTAINMPEFLQGGWRECQFEYFRDGVDICRLVRGEPEIALLRYQPGAEVPQHLHEGLETILVLEGSQSDENGLYETGTLVTNPQGTVHSVQSQEGCVVLIQWAKPVKILE</sequence>
<evidence type="ECO:0000313" key="3">
    <source>
        <dbReference type="Proteomes" id="UP001549047"/>
    </source>
</evidence>
<accession>A0ABV2ITN8</accession>
<dbReference type="Gene3D" id="2.60.120.10">
    <property type="entry name" value="Jelly Rolls"/>
    <property type="match status" value="1"/>
</dbReference>
<dbReference type="RefSeq" id="WP_354554190.1">
    <property type="nucleotide sequence ID" value="NZ_JBEPMB010000001.1"/>
</dbReference>
<keyword evidence="3" id="KW-1185">Reference proteome</keyword>
<comment type="caution">
    <text evidence="2">The sequence shown here is derived from an EMBL/GenBank/DDBJ whole genome shotgun (WGS) entry which is preliminary data.</text>
</comment>
<name>A0ABV2ITN8_9HYPH</name>
<evidence type="ECO:0000313" key="2">
    <source>
        <dbReference type="EMBL" id="MET3611842.1"/>
    </source>
</evidence>
<dbReference type="InterPro" id="IPR025979">
    <property type="entry name" value="ChrR-like_cupin_dom"/>
</dbReference>
<gene>
    <name evidence="2" type="ORF">ABID16_000147</name>
</gene>
<evidence type="ECO:0000259" key="1">
    <source>
        <dbReference type="Pfam" id="PF12973"/>
    </source>
</evidence>
<dbReference type="Proteomes" id="UP001549047">
    <property type="component" value="Unassembled WGS sequence"/>
</dbReference>
<protein>
    <submittedName>
        <fullName evidence="2">Anti-sigma factor ChrR (Cupin superfamily)</fullName>
    </submittedName>
</protein>
<dbReference type="Pfam" id="PF12973">
    <property type="entry name" value="Cupin_7"/>
    <property type="match status" value="1"/>
</dbReference>
<feature type="domain" description="ChrR-like cupin" evidence="1">
    <location>
        <begin position="18"/>
        <end position="101"/>
    </location>
</feature>